<keyword evidence="2 4" id="KW-0863">Zinc-finger</keyword>
<feature type="compositionally biased region" description="Low complexity" evidence="5">
    <location>
        <begin position="415"/>
        <end position="428"/>
    </location>
</feature>
<dbReference type="SUPFAM" id="SSF68906">
    <property type="entry name" value="SAP domain"/>
    <property type="match status" value="1"/>
</dbReference>
<keyword evidence="8" id="KW-1185">Reference proteome</keyword>
<dbReference type="GO" id="GO:0008270">
    <property type="term" value="F:zinc ion binding"/>
    <property type="evidence" value="ECO:0007669"/>
    <property type="project" value="UniProtKB-KW"/>
</dbReference>
<feature type="compositionally biased region" description="Gly residues" evidence="5">
    <location>
        <begin position="405"/>
        <end position="414"/>
    </location>
</feature>
<organism evidence="7 8">
    <name type="scientific">Chlorella ohadii</name>
    <dbReference type="NCBI Taxonomy" id="2649997"/>
    <lineage>
        <taxon>Eukaryota</taxon>
        <taxon>Viridiplantae</taxon>
        <taxon>Chlorophyta</taxon>
        <taxon>core chlorophytes</taxon>
        <taxon>Trebouxiophyceae</taxon>
        <taxon>Chlorellales</taxon>
        <taxon>Chlorellaceae</taxon>
        <taxon>Chlorella clade</taxon>
        <taxon>Chlorella</taxon>
    </lineage>
</organism>
<dbReference type="PROSITE" id="PS50865">
    <property type="entry name" value="ZF_MYND_2"/>
    <property type="match status" value="1"/>
</dbReference>
<proteinExistence type="predicted"/>
<evidence type="ECO:0000256" key="3">
    <source>
        <dbReference type="ARBA" id="ARBA00022833"/>
    </source>
</evidence>
<dbReference type="Gene3D" id="6.10.140.2220">
    <property type="match status" value="1"/>
</dbReference>
<protein>
    <recommendedName>
        <fullName evidence="6">MYND-type domain-containing protein</fullName>
    </recommendedName>
</protein>
<dbReference type="Proteomes" id="UP001205105">
    <property type="component" value="Unassembled WGS sequence"/>
</dbReference>
<feature type="compositionally biased region" description="Low complexity" evidence="5">
    <location>
        <begin position="345"/>
        <end position="364"/>
    </location>
</feature>
<sequence length="491" mass="52661">MADIEQELTAYAERRAGGRSTQAALLVANAAQAYRAAVRVLQRHGAGSNKFWRALEAVSGAVDGILYGLQGEPDYYFGARQYAEFVLPALQAAGTARAFPAGEQIAFVGDFVVHTHCEDLSLAQQLAGVRELCRHLALIERERGSQAQRTMHLCLLNSLAKVGFVSTARSLNGTRDDFGRQVHPEVELEAARGGALHSTLRLLSSPSGPTLLGVPTNGDTESHVLYIAQRMAKALAHPSQKEAGAQLCDWVLQQPIILQKLHTRLQRPALEHPVNGAFTYLLVCYLGCCGENLAEQIRSGGLLRTLEQRFQELWGSPYDDLVRESMTARTRLRVMLDISDAPDSQRGPGQPQQAQQSQQPPASREQLQALPVRELKARLAAAGIDSSGCAEKRELVDLLLQSSGGSGGGGGGRGQRQAAGDPANAAGAVQQRARHSKQCLQCGASCGPEGRKLKLCAGCRLVHFCSVDCQRAAWPGHREACQAAAGDAAEA</sequence>
<keyword evidence="3" id="KW-0862">Zinc</keyword>
<dbReference type="SUPFAM" id="SSF144232">
    <property type="entry name" value="HIT/MYND zinc finger-like"/>
    <property type="match status" value="1"/>
</dbReference>
<evidence type="ECO:0000256" key="4">
    <source>
        <dbReference type="PROSITE-ProRule" id="PRU00134"/>
    </source>
</evidence>
<dbReference type="Gene3D" id="1.10.720.140">
    <property type="match status" value="1"/>
</dbReference>
<dbReference type="EMBL" id="JADXDR010000025">
    <property type="protein sequence ID" value="KAI7844676.1"/>
    <property type="molecule type" value="Genomic_DNA"/>
</dbReference>
<name>A0AAD5DX71_9CHLO</name>
<evidence type="ECO:0000256" key="2">
    <source>
        <dbReference type="ARBA" id="ARBA00022771"/>
    </source>
</evidence>
<feature type="region of interest" description="Disordered" evidence="5">
    <location>
        <begin position="405"/>
        <end position="428"/>
    </location>
</feature>
<evidence type="ECO:0000313" key="7">
    <source>
        <dbReference type="EMBL" id="KAI7844676.1"/>
    </source>
</evidence>
<dbReference type="InterPro" id="IPR036361">
    <property type="entry name" value="SAP_dom_sf"/>
</dbReference>
<evidence type="ECO:0000313" key="8">
    <source>
        <dbReference type="Proteomes" id="UP001205105"/>
    </source>
</evidence>
<evidence type="ECO:0000256" key="1">
    <source>
        <dbReference type="ARBA" id="ARBA00022723"/>
    </source>
</evidence>
<comment type="caution">
    <text evidence="7">The sequence shown here is derived from an EMBL/GenBank/DDBJ whole genome shotgun (WGS) entry which is preliminary data.</text>
</comment>
<reference evidence="7" key="1">
    <citation type="submission" date="2020-11" db="EMBL/GenBank/DDBJ databases">
        <title>Chlorella ohadii genome sequencing and assembly.</title>
        <authorList>
            <person name="Murik O."/>
            <person name="Treves H."/>
            <person name="Kedem I."/>
            <person name="Shotland Y."/>
            <person name="Kaplan A."/>
        </authorList>
    </citation>
    <scope>NUCLEOTIDE SEQUENCE</scope>
    <source>
        <strain evidence="7">1</strain>
    </source>
</reference>
<dbReference type="InterPro" id="IPR002893">
    <property type="entry name" value="Znf_MYND"/>
</dbReference>
<feature type="domain" description="MYND-type" evidence="6">
    <location>
        <begin position="439"/>
        <end position="481"/>
    </location>
</feature>
<feature type="region of interest" description="Disordered" evidence="5">
    <location>
        <begin position="340"/>
        <end position="365"/>
    </location>
</feature>
<accession>A0AAD5DX71</accession>
<dbReference type="Pfam" id="PF01753">
    <property type="entry name" value="zf-MYND"/>
    <property type="match status" value="1"/>
</dbReference>
<evidence type="ECO:0000259" key="6">
    <source>
        <dbReference type="PROSITE" id="PS50865"/>
    </source>
</evidence>
<gene>
    <name evidence="7" type="ORF">COHA_001765</name>
</gene>
<dbReference type="AlphaFoldDB" id="A0AAD5DX71"/>
<evidence type="ECO:0000256" key="5">
    <source>
        <dbReference type="SAM" id="MobiDB-lite"/>
    </source>
</evidence>
<keyword evidence="1" id="KW-0479">Metal-binding</keyword>